<dbReference type="PANTHER" id="PTHR46600">
    <property type="entry name" value="THAP DOMAIN-CONTAINING"/>
    <property type="match status" value="1"/>
</dbReference>
<keyword evidence="8" id="KW-1185">Reference proteome</keyword>
<accession>A0AAU9UJG1</accession>
<organism evidence="7 8">
    <name type="scientific">Euphydryas editha</name>
    <name type="common">Edith's checkerspot</name>
    <dbReference type="NCBI Taxonomy" id="104508"/>
    <lineage>
        <taxon>Eukaryota</taxon>
        <taxon>Metazoa</taxon>
        <taxon>Ecdysozoa</taxon>
        <taxon>Arthropoda</taxon>
        <taxon>Hexapoda</taxon>
        <taxon>Insecta</taxon>
        <taxon>Pterygota</taxon>
        <taxon>Neoptera</taxon>
        <taxon>Endopterygota</taxon>
        <taxon>Lepidoptera</taxon>
        <taxon>Glossata</taxon>
        <taxon>Ditrysia</taxon>
        <taxon>Papilionoidea</taxon>
        <taxon>Nymphalidae</taxon>
        <taxon>Nymphalinae</taxon>
        <taxon>Euphydryas</taxon>
    </lineage>
</organism>
<gene>
    <name evidence="7" type="ORF">EEDITHA_LOCUS13190</name>
</gene>
<sequence>MPRSCAFGCKPTADVAMHRFPSQEKFPERFKTWVTLCGGKLETSADYYNYNKKRVCDRHFEEKDYNRNKRLNALAVPSLYLAGISQCTDGGSFCQTSPSLQTNTAEVPLFQALEPQMINLATSSSKSINAEVPLSQALEPETIHLVISSSKSINTGLKKSQRFNCAEVSNTRAEIKHIRSEIFRLKNRLKQLYRQLRISSEP</sequence>
<dbReference type="InterPro" id="IPR038441">
    <property type="entry name" value="THAP_Znf_sf"/>
</dbReference>
<evidence type="ECO:0000313" key="7">
    <source>
        <dbReference type="EMBL" id="CAH2098031.1"/>
    </source>
</evidence>
<dbReference type="SMART" id="SM00980">
    <property type="entry name" value="THAP"/>
    <property type="match status" value="1"/>
</dbReference>
<evidence type="ECO:0000256" key="4">
    <source>
        <dbReference type="ARBA" id="ARBA00023125"/>
    </source>
</evidence>
<keyword evidence="1" id="KW-0479">Metal-binding</keyword>
<evidence type="ECO:0000256" key="5">
    <source>
        <dbReference type="PROSITE-ProRule" id="PRU00309"/>
    </source>
</evidence>
<evidence type="ECO:0000313" key="8">
    <source>
        <dbReference type="Proteomes" id="UP001153954"/>
    </source>
</evidence>
<evidence type="ECO:0000259" key="6">
    <source>
        <dbReference type="PROSITE" id="PS50950"/>
    </source>
</evidence>
<keyword evidence="4 5" id="KW-0238">DNA-binding</keyword>
<feature type="domain" description="THAP-type" evidence="6">
    <location>
        <begin position="1"/>
        <end position="80"/>
    </location>
</feature>
<protein>
    <recommendedName>
        <fullName evidence="6">THAP-type domain-containing protein</fullName>
    </recommendedName>
</protein>
<dbReference type="GO" id="GO:0043565">
    <property type="term" value="F:sequence-specific DNA binding"/>
    <property type="evidence" value="ECO:0007669"/>
    <property type="project" value="InterPro"/>
</dbReference>
<dbReference type="Pfam" id="PF05485">
    <property type="entry name" value="THAP"/>
    <property type="match status" value="1"/>
</dbReference>
<comment type="caution">
    <text evidence="7">The sequence shown here is derived from an EMBL/GenBank/DDBJ whole genome shotgun (WGS) entry which is preliminary data.</text>
</comment>
<dbReference type="Gene3D" id="6.20.210.20">
    <property type="entry name" value="THAP domain"/>
    <property type="match status" value="1"/>
</dbReference>
<dbReference type="PANTHER" id="PTHR46600:SF11">
    <property type="entry name" value="THAP DOMAIN-CONTAINING PROTEIN 10"/>
    <property type="match status" value="1"/>
</dbReference>
<dbReference type="InterPro" id="IPR026516">
    <property type="entry name" value="THAP1/10"/>
</dbReference>
<evidence type="ECO:0000256" key="2">
    <source>
        <dbReference type="ARBA" id="ARBA00022771"/>
    </source>
</evidence>
<evidence type="ECO:0000256" key="3">
    <source>
        <dbReference type="ARBA" id="ARBA00022833"/>
    </source>
</evidence>
<dbReference type="SMART" id="SM00692">
    <property type="entry name" value="DM3"/>
    <property type="match status" value="1"/>
</dbReference>
<reference evidence="7" key="1">
    <citation type="submission" date="2022-03" db="EMBL/GenBank/DDBJ databases">
        <authorList>
            <person name="Tunstrom K."/>
        </authorList>
    </citation>
    <scope>NUCLEOTIDE SEQUENCE</scope>
</reference>
<keyword evidence="3" id="KW-0862">Zinc</keyword>
<dbReference type="AlphaFoldDB" id="A0AAU9UJG1"/>
<evidence type="ECO:0000256" key="1">
    <source>
        <dbReference type="ARBA" id="ARBA00022723"/>
    </source>
</evidence>
<name>A0AAU9UJG1_EUPED</name>
<dbReference type="GO" id="GO:0008270">
    <property type="term" value="F:zinc ion binding"/>
    <property type="evidence" value="ECO:0007669"/>
    <property type="project" value="UniProtKB-KW"/>
</dbReference>
<dbReference type="SUPFAM" id="SSF57716">
    <property type="entry name" value="Glucocorticoid receptor-like (DNA-binding domain)"/>
    <property type="match status" value="1"/>
</dbReference>
<dbReference type="EMBL" id="CAKOGL010000019">
    <property type="protein sequence ID" value="CAH2098031.1"/>
    <property type="molecule type" value="Genomic_DNA"/>
</dbReference>
<keyword evidence="2 5" id="KW-0863">Zinc-finger</keyword>
<dbReference type="Proteomes" id="UP001153954">
    <property type="component" value="Unassembled WGS sequence"/>
</dbReference>
<dbReference type="InterPro" id="IPR006612">
    <property type="entry name" value="THAP_Znf"/>
</dbReference>
<proteinExistence type="predicted"/>
<dbReference type="PROSITE" id="PS50950">
    <property type="entry name" value="ZF_THAP"/>
    <property type="match status" value="1"/>
</dbReference>